<feature type="domain" description="RNA polymerase sigma-70 region 2" evidence="6">
    <location>
        <begin position="32"/>
        <end position="100"/>
    </location>
</feature>
<keyword evidence="4" id="KW-0804">Transcription</keyword>
<protein>
    <submittedName>
        <fullName evidence="8">RNA polymerase subunit sigma</fullName>
    </submittedName>
</protein>
<gene>
    <name evidence="8" type="ORF">C7B64_10515</name>
</gene>
<dbReference type="InterPro" id="IPR007627">
    <property type="entry name" value="RNA_pol_sigma70_r2"/>
</dbReference>
<reference evidence="8 9" key="1">
    <citation type="submission" date="2018-02" db="EMBL/GenBank/DDBJ databases">
        <authorList>
            <person name="Cohen D.B."/>
            <person name="Kent A.D."/>
        </authorList>
    </citation>
    <scope>NUCLEOTIDE SEQUENCE [LARGE SCALE GENOMIC DNA]</scope>
    <source>
        <strain evidence="8 9">CCAP 1448/3</strain>
    </source>
</reference>
<dbReference type="AlphaFoldDB" id="A0A2T1C448"/>
<evidence type="ECO:0000259" key="7">
    <source>
        <dbReference type="Pfam" id="PF08281"/>
    </source>
</evidence>
<evidence type="ECO:0000256" key="4">
    <source>
        <dbReference type="ARBA" id="ARBA00023163"/>
    </source>
</evidence>
<dbReference type="Gene3D" id="1.10.10.10">
    <property type="entry name" value="Winged helix-like DNA-binding domain superfamily/Winged helix DNA-binding domain"/>
    <property type="match status" value="2"/>
</dbReference>
<name>A0A2T1C448_9CYAN</name>
<dbReference type="GO" id="GO:0016987">
    <property type="term" value="F:sigma factor activity"/>
    <property type="evidence" value="ECO:0007669"/>
    <property type="project" value="UniProtKB-KW"/>
</dbReference>
<accession>A0A2T1C448</accession>
<dbReference type="InterPro" id="IPR007624">
    <property type="entry name" value="RNA_pol_sigma70_r3"/>
</dbReference>
<feature type="domain" description="RNA polymerase sigma-70 region 3" evidence="5">
    <location>
        <begin position="118"/>
        <end position="186"/>
    </location>
</feature>
<keyword evidence="3" id="KW-0238">DNA-binding</keyword>
<dbReference type="SUPFAM" id="SSF88946">
    <property type="entry name" value="Sigma2 domain of RNA polymerase sigma factors"/>
    <property type="match status" value="1"/>
</dbReference>
<dbReference type="InterPro" id="IPR036388">
    <property type="entry name" value="WH-like_DNA-bd_sf"/>
</dbReference>
<proteinExistence type="predicted"/>
<evidence type="ECO:0000256" key="2">
    <source>
        <dbReference type="ARBA" id="ARBA00023082"/>
    </source>
</evidence>
<dbReference type="Pfam" id="PF04539">
    <property type="entry name" value="Sigma70_r3"/>
    <property type="match status" value="1"/>
</dbReference>
<evidence type="ECO:0000259" key="5">
    <source>
        <dbReference type="Pfam" id="PF04539"/>
    </source>
</evidence>
<dbReference type="InterPro" id="IPR013249">
    <property type="entry name" value="RNA_pol_sigma70_r4_t2"/>
</dbReference>
<sequence length="265" mass="30116">MKTTSYHNQSKSIRILNAYHKQPSIALRNQLVLLNSGLVRQIAYRLSYQCNEPYEDLEQIGYIGLIRAIERFDPQQGCAFSSFAVPYIRGEILHFLRDKGSVVRIPRRWQELQKKGQKIRSELFLTLGRYPKDEEIAEALEISTEEWFESKAATQNRLPLSLDAKISQVVDSGVSLGDTIPDVHTQGLQDLAEDWQQLEAAMTQLEDKTKAAIEFVFLKELPRKEAAKLIGISPMTVTRRLQTGIDKLSHLLQKQTTCNSVKAAS</sequence>
<evidence type="ECO:0000256" key="1">
    <source>
        <dbReference type="ARBA" id="ARBA00023015"/>
    </source>
</evidence>
<keyword evidence="2" id="KW-0731">Sigma factor</keyword>
<dbReference type="Gene3D" id="1.10.1740.10">
    <property type="match status" value="1"/>
</dbReference>
<dbReference type="NCBIfam" id="TIGR02937">
    <property type="entry name" value="sigma70-ECF"/>
    <property type="match status" value="1"/>
</dbReference>
<dbReference type="Pfam" id="PF04542">
    <property type="entry name" value="Sigma70_r2"/>
    <property type="match status" value="1"/>
</dbReference>
<keyword evidence="9" id="KW-1185">Reference proteome</keyword>
<dbReference type="InterPro" id="IPR013324">
    <property type="entry name" value="RNA_pol_sigma_r3/r4-like"/>
</dbReference>
<dbReference type="PANTHER" id="PTHR30385:SF4">
    <property type="entry name" value="RNA POLYMERASE SIGMA-E FACTOR"/>
    <property type="match status" value="1"/>
</dbReference>
<organism evidence="8 9">
    <name type="scientific">Merismopedia glauca CCAP 1448/3</name>
    <dbReference type="NCBI Taxonomy" id="1296344"/>
    <lineage>
        <taxon>Bacteria</taxon>
        <taxon>Bacillati</taxon>
        <taxon>Cyanobacteriota</taxon>
        <taxon>Cyanophyceae</taxon>
        <taxon>Synechococcales</taxon>
        <taxon>Merismopediaceae</taxon>
        <taxon>Merismopedia</taxon>
    </lineage>
</organism>
<dbReference type="Pfam" id="PF08281">
    <property type="entry name" value="Sigma70_r4_2"/>
    <property type="match status" value="1"/>
</dbReference>
<dbReference type="InterPro" id="IPR014284">
    <property type="entry name" value="RNA_pol_sigma-70_dom"/>
</dbReference>
<evidence type="ECO:0000256" key="3">
    <source>
        <dbReference type="ARBA" id="ARBA00023125"/>
    </source>
</evidence>
<dbReference type="OrthoDB" id="1185556at2"/>
<evidence type="ECO:0000313" key="9">
    <source>
        <dbReference type="Proteomes" id="UP000238762"/>
    </source>
</evidence>
<dbReference type="SUPFAM" id="SSF88659">
    <property type="entry name" value="Sigma3 and sigma4 domains of RNA polymerase sigma factors"/>
    <property type="match status" value="2"/>
</dbReference>
<dbReference type="InterPro" id="IPR013325">
    <property type="entry name" value="RNA_pol_sigma_r2"/>
</dbReference>
<comment type="caution">
    <text evidence="8">The sequence shown here is derived from an EMBL/GenBank/DDBJ whole genome shotgun (WGS) entry which is preliminary data.</text>
</comment>
<feature type="domain" description="RNA polymerase sigma factor 70 region 4 type 2" evidence="7">
    <location>
        <begin position="196"/>
        <end position="246"/>
    </location>
</feature>
<dbReference type="EMBL" id="PVWJ01000043">
    <property type="protein sequence ID" value="PSB03021.1"/>
    <property type="molecule type" value="Genomic_DNA"/>
</dbReference>
<dbReference type="NCBIfam" id="NF005644">
    <property type="entry name" value="PRK07408.1"/>
    <property type="match status" value="1"/>
</dbReference>
<evidence type="ECO:0000313" key="8">
    <source>
        <dbReference type="EMBL" id="PSB03021.1"/>
    </source>
</evidence>
<evidence type="ECO:0000259" key="6">
    <source>
        <dbReference type="Pfam" id="PF04542"/>
    </source>
</evidence>
<dbReference type="Proteomes" id="UP000238762">
    <property type="component" value="Unassembled WGS sequence"/>
</dbReference>
<dbReference type="PANTHER" id="PTHR30385">
    <property type="entry name" value="SIGMA FACTOR F FLAGELLAR"/>
    <property type="match status" value="1"/>
</dbReference>
<dbReference type="RefSeq" id="WP_106288604.1">
    <property type="nucleotide sequence ID" value="NZ_CAWNTC010000028.1"/>
</dbReference>
<reference evidence="8 9" key="2">
    <citation type="submission" date="2018-03" db="EMBL/GenBank/DDBJ databases">
        <title>The ancient ancestry and fast evolution of plastids.</title>
        <authorList>
            <person name="Moore K.R."/>
            <person name="Magnabosco C."/>
            <person name="Momper L."/>
            <person name="Gold D.A."/>
            <person name="Bosak T."/>
            <person name="Fournier G.P."/>
        </authorList>
    </citation>
    <scope>NUCLEOTIDE SEQUENCE [LARGE SCALE GENOMIC DNA]</scope>
    <source>
        <strain evidence="8 9">CCAP 1448/3</strain>
    </source>
</reference>
<keyword evidence="1" id="KW-0805">Transcription regulation</keyword>
<dbReference type="GO" id="GO:0006352">
    <property type="term" value="P:DNA-templated transcription initiation"/>
    <property type="evidence" value="ECO:0007669"/>
    <property type="project" value="InterPro"/>
</dbReference>
<dbReference type="GO" id="GO:0003677">
    <property type="term" value="F:DNA binding"/>
    <property type="evidence" value="ECO:0007669"/>
    <property type="project" value="UniProtKB-KW"/>
</dbReference>